<dbReference type="EMBL" id="BART01039114">
    <property type="protein sequence ID" value="GAH10804.1"/>
    <property type="molecule type" value="Genomic_DNA"/>
</dbReference>
<protein>
    <submittedName>
        <fullName evidence="1">Uncharacterized protein</fullName>
    </submittedName>
</protein>
<reference evidence="1" key="1">
    <citation type="journal article" date="2014" name="Front. Microbiol.">
        <title>High frequency of phylogenetically diverse reductive dehalogenase-homologous genes in deep subseafloor sedimentary metagenomes.</title>
        <authorList>
            <person name="Kawai M."/>
            <person name="Futagami T."/>
            <person name="Toyoda A."/>
            <person name="Takaki Y."/>
            <person name="Nishi S."/>
            <person name="Hori S."/>
            <person name="Arai W."/>
            <person name="Tsubouchi T."/>
            <person name="Morono Y."/>
            <person name="Uchiyama I."/>
            <person name="Ito T."/>
            <person name="Fujiyama A."/>
            <person name="Inagaki F."/>
            <person name="Takami H."/>
        </authorList>
    </citation>
    <scope>NUCLEOTIDE SEQUENCE</scope>
    <source>
        <strain evidence="1">Expedition CK06-06</strain>
    </source>
</reference>
<sequence length="40" mass="4358">MVALSRAVPEPVKLPSIAAMIATNHGFGRVSFMVLDRMML</sequence>
<accession>X1E0V4</accession>
<feature type="non-terminal residue" evidence="1">
    <location>
        <position position="40"/>
    </location>
</feature>
<proteinExistence type="predicted"/>
<organism evidence="1">
    <name type="scientific">marine sediment metagenome</name>
    <dbReference type="NCBI Taxonomy" id="412755"/>
    <lineage>
        <taxon>unclassified sequences</taxon>
        <taxon>metagenomes</taxon>
        <taxon>ecological metagenomes</taxon>
    </lineage>
</organism>
<comment type="caution">
    <text evidence="1">The sequence shown here is derived from an EMBL/GenBank/DDBJ whole genome shotgun (WGS) entry which is preliminary data.</text>
</comment>
<name>X1E0V4_9ZZZZ</name>
<gene>
    <name evidence="1" type="ORF">S01H4_64480</name>
</gene>
<evidence type="ECO:0000313" key="1">
    <source>
        <dbReference type="EMBL" id="GAH10804.1"/>
    </source>
</evidence>
<dbReference type="AlphaFoldDB" id="X1E0V4"/>